<proteinExistence type="predicted"/>
<dbReference type="PANTHER" id="PTHR47926">
    <property type="entry name" value="PENTATRICOPEPTIDE REPEAT-CONTAINING PROTEIN"/>
    <property type="match status" value="1"/>
</dbReference>
<feature type="repeat" description="PPR" evidence="2">
    <location>
        <begin position="353"/>
        <end position="387"/>
    </location>
</feature>
<dbReference type="GO" id="GO:0003723">
    <property type="term" value="F:RNA binding"/>
    <property type="evidence" value="ECO:0007669"/>
    <property type="project" value="InterPro"/>
</dbReference>
<evidence type="ECO:0008006" key="5">
    <source>
        <dbReference type="Google" id="ProtNLM"/>
    </source>
</evidence>
<dbReference type="OrthoDB" id="785790at2759"/>
<dbReference type="AlphaFoldDB" id="A0A2G5CXM1"/>
<evidence type="ECO:0000256" key="2">
    <source>
        <dbReference type="PROSITE-ProRule" id="PRU00708"/>
    </source>
</evidence>
<organism evidence="3 4">
    <name type="scientific">Aquilegia coerulea</name>
    <name type="common">Rocky mountain columbine</name>
    <dbReference type="NCBI Taxonomy" id="218851"/>
    <lineage>
        <taxon>Eukaryota</taxon>
        <taxon>Viridiplantae</taxon>
        <taxon>Streptophyta</taxon>
        <taxon>Embryophyta</taxon>
        <taxon>Tracheophyta</taxon>
        <taxon>Spermatophyta</taxon>
        <taxon>Magnoliopsida</taxon>
        <taxon>Ranunculales</taxon>
        <taxon>Ranunculaceae</taxon>
        <taxon>Thalictroideae</taxon>
        <taxon>Aquilegia</taxon>
    </lineage>
</organism>
<reference evidence="3 4" key="1">
    <citation type="submission" date="2017-09" db="EMBL/GenBank/DDBJ databases">
        <title>WGS assembly of Aquilegia coerulea Goldsmith.</title>
        <authorList>
            <person name="Hodges S."/>
            <person name="Kramer E."/>
            <person name="Nordborg M."/>
            <person name="Tomkins J."/>
            <person name="Borevitz J."/>
            <person name="Derieg N."/>
            <person name="Yan J."/>
            <person name="Mihaltcheva S."/>
            <person name="Hayes R.D."/>
            <person name="Rokhsar D."/>
        </authorList>
    </citation>
    <scope>NUCLEOTIDE SEQUENCE [LARGE SCALE GENOMIC DNA]</scope>
    <source>
        <strain evidence="4">cv. Goldsmith</strain>
    </source>
</reference>
<dbReference type="Pfam" id="PF13041">
    <property type="entry name" value="PPR_2"/>
    <property type="match status" value="1"/>
</dbReference>
<dbReference type="PANTHER" id="PTHR47926:SF342">
    <property type="entry name" value="TETRATRICOPEPTIDE-LIKE HELICAL DOMAIN-CONTAINING PROTEIN-RELATED"/>
    <property type="match status" value="1"/>
</dbReference>
<feature type="repeat" description="PPR" evidence="2">
    <location>
        <begin position="214"/>
        <end position="248"/>
    </location>
</feature>
<dbReference type="InParanoid" id="A0A2G5CXM1"/>
<accession>A0A2G5CXM1</accession>
<dbReference type="STRING" id="218851.A0A2G5CXM1"/>
<keyword evidence="4" id="KW-1185">Reference proteome</keyword>
<dbReference type="InterPro" id="IPR046960">
    <property type="entry name" value="PPR_At4g14850-like_plant"/>
</dbReference>
<sequence>MYGKCGLVEFSRKLSDEMPDRNVISWMHDCGYEEFEKPDEFAFATVLTGCAGIQDLKLGMQVHAGVMIAGFEEECAFAICNMYLRCGEVSAAENILRERGENALLKIMMIKGYVYNGRHHDALRLIASTNNSIRMVINDLSVVVSVLTACADVSLLRIGRQIHGVIIPLLGLHSNFQSEDAVTVILSALIDMYCKCSSIGEAQRVFDNQTPPQDVSHWNAMITGYINNGLLNDAIWCFIQVPERNVVSWTAMISGYVDYSLPHEGLQLLAEMYSNKDGIVVQGNCVTFAVALEAASLLTALESGKQIHAKLIRMAVKADTHNVIVGTALLDMYSKSGNLIYAQTVFVRMMEKNVVSWTSMITGYATHGLGFQALDLFQQMMAIGIEPNEVTFVSVLTSCSHCGLVEEGMKYFKLMTDKYKIVPRSDHYACVVDLLGRAGKLTESFKLLEKIEEEETSSEVYGGAIWGALLGACTLYGNVELGNMVAVKMLEKKQQVAETCIALSNIYAAAGMWDEAFKVREIWGKSSDVGKPGQSRIFIHHATPQS</sequence>
<dbReference type="InterPro" id="IPR002885">
    <property type="entry name" value="PPR_rpt"/>
</dbReference>
<dbReference type="EMBL" id="KZ305051">
    <property type="protein sequence ID" value="PIA36013.1"/>
    <property type="molecule type" value="Genomic_DNA"/>
</dbReference>
<keyword evidence="1" id="KW-0677">Repeat</keyword>
<evidence type="ECO:0000313" key="4">
    <source>
        <dbReference type="Proteomes" id="UP000230069"/>
    </source>
</evidence>
<dbReference type="PROSITE" id="PS51375">
    <property type="entry name" value="PPR"/>
    <property type="match status" value="2"/>
</dbReference>
<dbReference type="Proteomes" id="UP000230069">
    <property type="component" value="Unassembled WGS sequence"/>
</dbReference>
<protein>
    <recommendedName>
        <fullName evidence="5">Pentatricopeptide repeat-containing protein</fullName>
    </recommendedName>
</protein>
<dbReference type="Gene3D" id="1.25.40.10">
    <property type="entry name" value="Tetratricopeptide repeat domain"/>
    <property type="match status" value="2"/>
</dbReference>
<dbReference type="FunFam" id="1.25.40.10:FF:000090">
    <property type="entry name" value="Pentatricopeptide repeat-containing protein, chloroplastic"/>
    <property type="match status" value="1"/>
</dbReference>
<dbReference type="InterPro" id="IPR011990">
    <property type="entry name" value="TPR-like_helical_dom_sf"/>
</dbReference>
<dbReference type="Pfam" id="PF01535">
    <property type="entry name" value="PPR"/>
    <property type="match status" value="4"/>
</dbReference>
<dbReference type="NCBIfam" id="TIGR00756">
    <property type="entry name" value="PPR"/>
    <property type="match status" value="2"/>
</dbReference>
<evidence type="ECO:0000256" key="1">
    <source>
        <dbReference type="ARBA" id="ARBA00022737"/>
    </source>
</evidence>
<evidence type="ECO:0000313" key="3">
    <source>
        <dbReference type="EMBL" id="PIA36013.1"/>
    </source>
</evidence>
<gene>
    <name evidence="3" type="ORF">AQUCO_03400126v1</name>
</gene>
<name>A0A2G5CXM1_AQUCA</name>
<dbReference type="GO" id="GO:0009451">
    <property type="term" value="P:RNA modification"/>
    <property type="evidence" value="ECO:0007669"/>
    <property type="project" value="InterPro"/>
</dbReference>